<evidence type="ECO:0000313" key="2">
    <source>
        <dbReference type="EMBL" id="RCK80591.1"/>
    </source>
</evidence>
<keyword evidence="1" id="KW-1133">Transmembrane helix</keyword>
<feature type="transmembrane region" description="Helical" evidence="1">
    <location>
        <begin position="90"/>
        <end position="109"/>
    </location>
</feature>
<feature type="transmembrane region" description="Helical" evidence="1">
    <location>
        <begin position="64"/>
        <end position="84"/>
    </location>
</feature>
<dbReference type="EMBL" id="QOQW01000005">
    <property type="protein sequence ID" value="RCK80591.1"/>
    <property type="molecule type" value="Genomic_DNA"/>
</dbReference>
<dbReference type="AlphaFoldDB" id="A0A367ZTB9"/>
<name>A0A367ZTB9_9BACT</name>
<proteinExistence type="predicted"/>
<feature type="transmembrane region" description="Helical" evidence="1">
    <location>
        <begin position="14"/>
        <end position="36"/>
    </location>
</feature>
<evidence type="ECO:0000256" key="1">
    <source>
        <dbReference type="SAM" id="Phobius"/>
    </source>
</evidence>
<keyword evidence="1" id="KW-0812">Transmembrane</keyword>
<reference evidence="2 3" key="1">
    <citation type="submission" date="2018-05" db="EMBL/GenBank/DDBJ databases">
        <title>A metagenomic window into the 2 km-deep terrestrial subsurface aquifer revealed taxonomically and functionally diverse microbial community comprising novel uncultured bacterial lineages.</title>
        <authorList>
            <person name="Kadnikov V.V."/>
            <person name="Mardanov A.V."/>
            <person name="Beletsky A.V."/>
            <person name="Banks D."/>
            <person name="Pimenov N.V."/>
            <person name="Frank Y.A."/>
            <person name="Karnachuk O.V."/>
            <person name="Ravin N.V."/>
        </authorList>
    </citation>
    <scope>NUCLEOTIDE SEQUENCE [LARGE SCALE GENOMIC DNA]</scope>
    <source>
        <strain evidence="2">BY5</strain>
    </source>
</reference>
<accession>A0A367ZTB9</accession>
<sequence length="129" mass="13519">MNFSTSPTGISTRVLVYAMSSTIVVAFGSLGALIMGTLAPEGSLPGLLIGSVLGAFLAVHESTIVGCVVGMLLGLCTAPFIYFVLDQETAFLTVFLFSLLGAFLGEPIAHFWREAHTTTDAEGDSEEGR</sequence>
<evidence type="ECO:0000313" key="3">
    <source>
        <dbReference type="Proteomes" id="UP000252355"/>
    </source>
</evidence>
<gene>
    <name evidence="2" type="ORF">OZSIB_2904</name>
</gene>
<protein>
    <submittedName>
        <fullName evidence="2">Uncharacterized protein</fullName>
    </submittedName>
</protein>
<dbReference type="Proteomes" id="UP000252355">
    <property type="component" value="Unassembled WGS sequence"/>
</dbReference>
<organism evidence="2 3">
    <name type="scientific">Candidatus Ozemobacter sibiricus</name>
    <dbReference type="NCBI Taxonomy" id="2268124"/>
    <lineage>
        <taxon>Bacteria</taxon>
        <taxon>Candidatus Ozemobacteria</taxon>
        <taxon>Candidatus Ozemobacterales</taxon>
        <taxon>Candidatus Ozemobacteraceae</taxon>
        <taxon>Candidatus Ozemobacter</taxon>
    </lineage>
</organism>
<keyword evidence="1" id="KW-0472">Membrane</keyword>
<comment type="caution">
    <text evidence="2">The sequence shown here is derived from an EMBL/GenBank/DDBJ whole genome shotgun (WGS) entry which is preliminary data.</text>
</comment>